<keyword evidence="10" id="KW-1185">Reference proteome</keyword>
<evidence type="ECO:0000256" key="7">
    <source>
        <dbReference type="SAM" id="SignalP"/>
    </source>
</evidence>
<feature type="signal peptide" evidence="7">
    <location>
        <begin position="1"/>
        <end position="24"/>
    </location>
</feature>
<dbReference type="EC" id="5.2.1.8" evidence="6"/>
<dbReference type="InterPro" id="IPR036944">
    <property type="entry name" value="PPIase_FKBP_N_sf"/>
</dbReference>
<dbReference type="EMBL" id="CP000859">
    <property type="protein sequence ID" value="ABW67381.1"/>
    <property type="molecule type" value="Genomic_DNA"/>
</dbReference>
<dbReference type="Proteomes" id="UP000008561">
    <property type="component" value="Chromosome"/>
</dbReference>
<sequence length="250" mass="27050">MKKMITFFVTIAMIAGLTACQKSADTQAAPPALETDKDKASYAIGVNMAQALVKIKDEVNIDMVAAGLKDKVDGNTLLIEEADARSLLADFSKKLREKQMAEREALGQKNLEEGQAFLEANKAKPDVVTTESGLQYMVVKKGDGPVPTNEDRVKVHYRGTTIDGTEFDSSYEREEPVTLAVTGVIKGWTEALQLMPVGSTYKLFVPADLAYGPRGAGDRIGPNAVLVFDVELLEIVTPEKTPAETPGPEM</sequence>
<evidence type="ECO:0000313" key="10">
    <source>
        <dbReference type="Proteomes" id="UP000008561"/>
    </source>
</evidence>
<dbReference type="KEGG" id="dol:Dole_1577"/>
<reference evidence="9 10" key="1">
    <citation type="submission" date="2007-10" db="EMBL/GenBank/DDBJ databases">
        <title>Complete sequence of Desulfococcus oleovorans Hxd3.</title>
        <authorList>
            <consortium name="US DOE Joint Genome Institute"/>
            <person name="Copeland A."/>
            <person name="Lucas S."/>
            <person name="Lapidus A."/>
            <person name="Barry K."/>
            <person name="Glavina del Rio T."/>
            <person name="Dalin E."/>
            <person name="Tice H."/>
            <person name="Pitluck S."/>
            <person name="Kiss H."/>
            <person name="Brettin T."/>
            <person name="Bruce D."/>
            <person name="Detter J.C."/>
            <person name="Han C."/>
            <person name="Schmutz J."/>
            <person name="Larimer F."/>
            <person name="Land M."/>
            <person name="Hauser L."/>
            <person name="Kyrpides N."/>
            <person name="Kim E."/>
            <person name="Wawrik B."/>
            <person name="Richardson P."/>
        </authorList>
    </citation>
    <scope>NUCLEOTIDE SEQUENCE [LARGE SCALE GENOMIC DNA]</scope>
    <source>
        <strain evidence="10">DSM 6200 / JCM 39069 / Hxd3</strain>
    </source>
</reference>
<evidence type="ECO:0000256" key="3">
    <source>
        <dbReference type="ARBA" id="ARBA00023110"/>
    </source>
</evidence>
<keyword evidence="3 5" id="KW-0697">Rotamase</keyword>
<evidence type="ECO:0000256" key="5">
    <source>
        <dbReference type="PROSITE-ProRule" id="PRU00277"/>
    </source>
</evidence>
<comment type="similarity">
    <text evidence="2 6">Belongs to the FKBP-type PPIase family.</text>
</comment>
<dbReference type="PROSITE" id="PS50059">
    <property type="entry name" value="FKBP_PPIASE"/>
    <property type="match status" value="1"/>
</dbReference>
<dbReference type="InterPro" id="IPR000774">
    <property type="entry name" value="PPIase_FKBP_N"/>
</dbReference>
<evidence type="ECO:0000256" key="2">
    <source>
        <dbReference type="ARBA" id="ARBA00006577"/>
    </source>
</evidence>
<evidence type="ECO:0000256" key="1">
    <source>
        <dbReference type="ARBA" id="ARBA00000971"/>
    </source>
</evidence>
<dbReference type="InterPro" id="IPR001179">
    <property type="entry name" value="PPIase_FKBP_dom"/>
</dbReference>
<evidence type="ECO:0000256" key="4">
    <source>
        <dbReference type="ARBA" id="ARBA00023235"/>
    </source>
</evidence>
<protein>
    <recommendedName>
        <fullName evidence="6">Peptidyl-prolyl cis-trans isomerase</fullName>
        <ecNumber evidence="6">5.2.1.8</ecNumber>
    </recommendedName>
</protein>
<gene>
    <name evidence="9" type="ordered locus">Dole_1577</name>
</gene>
<dbReference type="eggNOG" id="COG0545">
    <property type="taxonomic scope" value="Bacteria"/>
</dbReference>
<evidence type="ECO:0000256" key="6">
    <source>
        <dbReference type="RuleBase" id="RU003915"/>
    </source>
</evidence>
<dbReference type="GO" id="GO:0006457">
    <property type="term" value="P:protein folding"/>
    <property type="evidence" value="ECO:0007669"/>
    <property type="project" value="InterPro"/>
</dbReference>
<evidence type="ECO:0000259" key="8">
    <source>
        <dbReference type="PROSITE" id="PS50059"/>
    </source>
</evidence>
<dbReference type="Pfam" id="PF01346">
    <property type="entry name" value="FKBP_N"/>
    <property type="match status" value="1"/>
</dbReference>
<evidence type="ECO:0000313" key="9">
    <source>
        <dbReference type="EMBL" id="ABW67381.1"/>
    </source>
</evidence>
<dbReference type="AlphaFoldDB" id="A8ZZY1"/>
<accession>A8ZZY1</accession>
<proteinExistence type="inferred from homology"/>
<dbReference type="Pfam" id="PF00254">
    <property type="entry name" value="FKBP_C"/>
    <property type="match status" value="1"/>
</dbReference>
<dbReference type="Gene3D" id="1.10.287.460">
    <property type="entry name" value="Peptidyl-prolyl cis-trans isomerase, FKBP-type, N-terminal domain"/>
    <property type="match status" value="1"/>
</dbReference>
<dbReference type="PANTHER" id="PTHR43811">
    <property type="entry name" value="FKBP-TYPE PEPTIDYL-PROLYL CIS-TRANS ISOMERASE FKPA"/>
    <property type="match status" value="1"/>
</dbReference>
<dbReference type="OrthoDB" id="9812109at2"/>
<keyword evidence="7" id="KW-0732">Signal</keyword>
<dbReference type="InterPro" id="IPR046357">
    <property type="entry name" value="PPIase_dom_sf"/>
</dbReference>
<dbReference type="Gene3D" id="3.10.50.40">
    <property type="match status" value="1"/>
</dbReference>
<dbReference type="RefSeq" id="WP_012174997.1">
    <property type="nucleotide sequence ID" value="NC_009943.1"/>
</dbReference>
<dbReference type="PANTHER" id="PTHR43811:SF19">
    <property type="entry name" value="39 KDA FK506-BINDING NUCLEAR PROTEIN"/>
    <property type="match status" value="1"/>
</dbReference>
<organism evidence="9 10">
    <name type="scientific">Desulfosudis oleivorans (strain DSM 6200 / JCM 39069 / Hxd3)</name>
    <name type="common">Desulfococcus oleovorans</name>
    <dbReference type="NCBI Taxonomy" id="96561"/>
    <lineage>
        <taxon>Bacteria</taxon>
        <taxon>Pseudomonadati</taxon>
        <taxon>Thermodesulfobacteriota</taxon>
        <taxon>Desulfobacteria</taxon>
        <taxon>Desulfobacterales</taxon>
        <taxon>Desulfosudaceae</taxon>
        <taxon>Desulfosudis</taxon>
    </lineage>
</organism>
<dbReference type="SUPFAM" id="SSF54534">
    <property type="entry name" value="FKBP-like"/>
    <property type="match status" value="1"/>
</dbReference>
<feature type="chain" id="PRO_5002734133" description="Peptidyl-prolyl cis-trans isomerase" evidence="7">
    <location>
        <begin position="25"/>
        <end position="250"/>
    </location>
</feature>
<dbReference type="HOGENOM" id="CLU_013615_0_1_7"/>
<name>A8ZZY1_DESOH</name>
<dbReference type="STRING" id="96561.Dole_1577"/>
<dbReference type="PROSITE" id="PS51257">
    <property type="entry name" value="PROKAR_LIPOPROTEIN"/>
    <property type="match status" value="1"/>
</dbReference>
<feature type="domain" description="PPIase FKBP-type" evidence="8">
    <location>
        <begin position="150"/>
        <end position="236"/>
    </location>
</feature>
<comment type="catalytic activity">
    <reaction evidence="1 5 6">
        <text>[protein]-peptidylproline (omega=180) = [protein]-peptidylproline (omega=0)</text>
        <dbReference type="Rhea" id="RHEA:16237"/>
        <dbReference type="Rhea" id="RHEA-COMP:10747"/>
        <dbReference type="Rhea" id="RHEA-COMP:10748"/>
        <dbReference type="ChEBI" id="CHEBI:83833"/>
        <dbReference type="ChEBI" id="CHEBI:83834"/>
        <dbReference type="EC" id="5.2.1.8"/>
    </reaction>
</comment>
<dbReference type="GO" id="GO:0003755">
    <property type="term" value="F:peptidyl-prolyl cis-trans isomerase activity"/>
    <property type="evidence" value="ECO:0007669"/>
    <property type="project" value="UniProtKB-UniRule"/>
</dbReference>
<keyword evidence="4 5" id="KW-0413">Isomerase</keyword>